<keyword evidence="15" id="KW-1185">Reference proteome</keyword>
<dbReference type="InterPro" id="IPR013783">
    <property type="entry name" value="Ig-like_fold"/>
</dbReference>
<dbReference type="InterPro" id="IPR043504">
    <property type="entry name" value="Peptidase_S1_PA_chymotrypsin"/>
</dbReference>
<dbReference type="GO" id="GO:0006508">
    <property type="term" value="P:proteolysis"/>
    <property type="evidence" value="ECO:0007669"/>
    <property type="project" value="UniProtKB-KW"/>
</dbReference>
<dbReference type="Pfam" id="PF00089">
    <property type="entry name" value="Trypsin"/>
    <property type="match status" value="1"/>
</dbReference>
<dbReference type="InterPro" id="IPR050127">
    <property type="entry name" value="Serine_Proteases_S1"/>
</dbReference>
<evidence type="ECO:0000256" key="10">
    <source>
        <dbReference type="RuleBase" id="RU363034"/>
    </source>
</evidence>
<dbReference type="PANTHER" id="PTHR24264">
    <property type="entry name" value="TRYPSIN-RELATED"/>
    <property type="match status" value="1"/>
</dbReference>
<dbReference type="EMBL" id="JAHXZJ010001864">
    <property type="protein sequence ID" value="KAH0550847.1"/>
    <property type="molecule type" value="Genomic_DNA"/>
</dbReference>
<evidence type="ECO:0000259" key="12">
    <source>
        <dbReference type="PROSITE" id="PS50240"/>
    </source>
</evidence>
<dbReference type="GO" id="GO:0042381">
    <property type="term" value="P:hemolymph coagulation"/>
    <property type="evidence" value="ECO:0007669"/>
    <property type="project" value="UniProtKB-KW"/>
</dbReference>
<proteinExistence type="predicted"/>
<dbReference type="InterPro" id="IPR007110">
    <property type="entry name" value="Ig-like_dom"/>
</dbReference>
<keyword evidence="11" id="KW-0812">Transmembrane</keyword>
<dbReference type="InterPro" id="IPR036179">
    <property type="entry name" value="Ig-like_dom_sf"/>
</dbReference>
<dbReference type="SUPFAM" id="SSF48726">
    <property type="entry name" value="Immunoglobulin"/>
    <property type="match status" value="2"/>
</dbReference>
<gene>
    <name evidence="14" type="ORF">KQX54_020969</name>
</gene>
<keyword evidence="11" id="KW-0472">Membrane</keyword>
<dbReference type="InterPro" id="IPR018114">
    <property type="entry name" value="TRYPSIN_HIS"/>
</dbReference>
<dbReference type="InterPro" id="IPR001314">
    <property type="entry name" value="Peptidase_S1A"/>
</dbReference>
<evidence type="ECO:0000256" key="3">
    <source>
        <dbReference type="ARBA" id="ARBA00022729"/>
    </source>
</evidence>
<dbReference type="PRINTS" id="PR00722">
    <property type="entry name" value="CHYMOTRYPSIN"/>
</dbReference>
<keyword evidence="6 10" id="KW-0720">Serine protease</keyword>
<dbReference type="SUPFAM" id="SSF50494">
    <property type="entry name" value="Trypsin-like serine proteases"/>
    <property type="match status" value="1"/>
</dbReference>
<dbReference type="Gene3D" id="2.40.10.10">
    <property type="entry name" value="Trypsin-like serine proteases"/>
    <property type="match status" value="1"/>
</dbReference>
<feature type="domain" description="Ig-like" evidence="13">
    <location>
        <begin position="27"/>
        <end position="132"/>
    </location>
</feature>
<evidence type="ECO:0000256" key="9">
    <source>
        <dbReference type="ARBA" id="ARBA00066707"/>
    </source>
</evidence>
<feature type="domain" description="Peptidase S1" evidence="12">
    <location>
        <begin position="301"/>
        <end position="536"/>
    </location>
</feature>
<dbReference type="InterPro" id="IPR033116">
    <property type="entry name" value="TRYPSIN_SER"/>
</dbReference>
<keyword evidence="11" id="KW-1133">Transmembrane helix</keyword>
<name>A0AAV7IHM2_COTGL</name>
<keyword evidence="1" id="KW-0768">Sushi</keyword>
<dbReference type="PROSITE" id="PS50835">
    <property type="entry name" value="IG_LIKE"/>
    <property type="match status" value="2"/>
</dbReference>
<evidence type="ECO:0000256" key="8">
    <source>
        <dbReference type="ARBA" id="ARBA00052079"/>
    </source>
</evidence>
<comment type="caution">
    <text evidence="14">The sequence shown here is derived from an EMBL/GenBank/DDBJ whole genome shotgun (WGS) entry which is preliminary data.</text>
</comment>
<keyword evidence="4 10" id="KW-0378">Hydrolase</keyword>
<comment type="catalytic activity">
    <reaction evidence="8">
        <text>Selective cleavage of 103-Arg-|-Ser-104 and 124-Ile-|-Ile-125 bonds in Limulus clotting factor B to form activated factor B. Cleavage of -Pro-Arg-|-Xaa- bonds in synthetic substrates.</text>
        <dbReference type="EC" id="3.4.21.84"/>
    </reaction>
</comment>
<dbReference type="PANTHER" id="PTHR24264:SF20">
    <property type="entry name" value="TRYPSIN-LIKE"/>
    <property type="match status" value="1"/>
</dbReference>
<sequence length="565" mass="64300">MKMSRQQAEWKKIVFVYILQLFSYATPEVRLIAPNYVKYNSTAELTCDHTVAPDDLHKVEFLKDNKKILEYIRDRTDPFRKSPPAGLEFEHSLDGKTIKLNDVHFDASGSYSCLVSSTYPIYTESSDEVKLQVIVPQSDNPHITFKKAVYTVGEVLEANCTSAPANPVPHLTWLINGLEVIETRVTTFPYRQHQKHLMSVESQLSIEVSDLHAGKNGHLEISCRATIPNYLLHQKDYADIRTKTVTVEIIPGPSPTTSLAVLPRGLTPIVISSVFRIEYLIAKKDNYSSNNENELTISNRIVGGYAVKISKLPFMVSMQWRHDSEHFCGGSYIRPTFVLTAAHCLCLRTPRGTWTVMNPWLFVVVAGSANLKFAPTWQVQNIYRFIPHQEFHFRTMINDIGLIQLIKPFHVTNYVRFIRLPRARVDLRENHICSTMGWGDTKMINAPKILREVWLPLMANEECEKYLGGELPMQQMCAGKKEGGVDACQGDSGGPLICDNIQVGIVSWGYGCAERHSPGVYTRVDRYLPWIYRTMLRNYSSTIFYNYYLLLIIVIVIITSSSTFN</sequence>
<feature type="domain" description="Ig-like" evidence="13">
    <location>
        <begin position="141"/>
        <end position="246"/>
    </location>
</feature>
<feature type="transmembrane region" description="Helical" evidence="11">
    <location>
        <begin position="545"/>
        <end position="564"/>
    </location>
</feature>
<protein>
    <recommendedName>
        <fullName evidence="9">limulus clotting factor C</fullName>
        <ecNumber evidence="9">3.4.21.84</ecNumber>
    </recommendedName>
</protein>
<dbReference type="PROSITE" id="PS00135">
    <property type="entry name" value="TRYPSIN_SER"/>
    <property type="match status" value="1"/>
</dbReference>
<organism evidence="14 15">
    <name type="scientific">Cotesia glomerata</name>
    <name type="common">Lepidopteran parasitic wasp</name>
    <name type="synonym">Apanteles glomeratus</name>
    <dbReference type="NCBI Taxonomy" id="32391"/>
    <lineage>
        <taxon>Eukaryota</taxon>
        <taxon>Metazoa</taxon>
        <taxon>Ecdysozoa</taxon>
        <taxon>Arthropoda</taxon>
        <taxon>Hexapoda</taxon>
        <taxon>Insecta</taxon>
        <taxon>Pterygota</taxon>
        <taxon>Neoptera</taxon>
        <taxon>Endopterygota</taxon>
        <taxon>Hymenoptera</taxon>
        <taxon>Apocrita</taxon>
        <taxon>Ichneumonoidea</taxon>
        <taxon>Braconidae</taxon>
        <taxon>Microgastrinae</taxon>
        <taxon>Cotesia</taxon>
    </lineage>
</organism>
<keyword evidence="5" id="KW-0353">Hemolymph clotting</keyword>
<dbReference type="Proteomes" id="UP000826195">
    <property type="component" value="Unassembled WGS sequence"/>
</dbReference>
<evidence type="ECO:0000256" key="11">
    <source>
        <dbReference type="SAM" id="Phobius"/>
    </source>
</evidence>
<evidence type="ECO:0000256" key="5">
    <source>
        <dbReference type="ARBA" id="ARBA00022820"/>
    </source>
</evidence>
<evidence type="ECO:0000259" key="13">
    <source>
        <dbReference type="PROSITE" id="PS50835"/>
    </source>
</evidence>
<evidence type="ECO:0000313" key="15">
    <source>
        <dbReference type="Proteomes" id="UP000826195"/>
    </source>
</evidence>
<dbReference type="InterPro" id="IPR009003">
    <property type="entry name" value="Peptidase_S1_PA"/>
</dbReference>
<dbReference type="Gene3D" id="2.60.40.10">
    <property type="entry name" value="Immunoglobulins"/>
    <property type="match status" value="2"/>
</dbReference>
<dbReference type="CDD" id="cd00190">
    <property type="entry name" value="Tryp_SPc"/>
    <property type="match status" value="1"/>
</dbReference>
<dbReference type="InterPro" id="IPR001254">
    <property type="entry name" value="Trypsin_dom"/>
</dbReference>
<keyword evidence="7" id="KW-1015">Disulfide bond</keyword>
<evidence type="ECO:0000256" key="2">
    <source>
        <dbReference type="ARBA" id="ARBA00022670"/>
    </source>
</evidence>
<dbReference type="GO" id="GO:0005615">
    <property type="term" value="C:extracellular space"/>
    <property type="evidence" value="ECO:0007669"/>
    <property type="project" value="TreeGrafter"/>
</dbReference>
<evidence type="ECO:0000256" key="4">
    <source>
        <dbReference type="ARBA" id="ARBA00022801"/>
    </source>
</evidence>
<dbReference type="FunFam" id="2.40.10.10:FF:000120">
    <property type="entry name" value="Putative serine protease"/>
    <property type="match status" value="1"/>
</dbReference>
<evidence type="ECO:0000256" key="6">
    <source>
        <dbReference type="ARBA" id="ARBA00022825"/>
    </source>
</evidence>
<dbReference type="Pfam" id="PF08205">
    <property type="entry name" value="C2-set_2"/>
    <property type="match status" value="1"/>
</dbReference>
<keyword evidence="3" id="KW-0732">Signal</keyword>
<evidence type="ECO:0000256" key="7">
    <source>
        <dbReference type="ARBA" id="ARBA00023157"/>
    </source>
</evidence>
<dbReference type="InterPro" id="IPR013162">
    <property type="entry name" value="CD80_C2-set"/>
</dbReference>
<evidence type="ECO:0000313" key="14">
    <source>
        <dbReference type="EMBL" id="KAH0550847.1"/>
    </source>
</evidence>
<accession>A0AAV7IHM2</accession>
<dbReference type="GO" id="GO:0004252">
    <property type="term" value="F:serine-type endopeptidase activity"/>
    <property type="evidence" value="ECO:0007669"/>
    <property type="project" value="InterPro"/>
</dbReference>
<dbReference type="SMART" id="SM00020">
    <property type="entry name" value="Tryp_SPc"/>
    <property type="match status" value="1"/>
</dbReference>
<dbReference type="PROSITE" id="PS00134">
    <property type="entry name" value="TRYPSIN_HIS"/>
    <property type="match status" value="1"/>
</dbReference>
<keyword evidence="2 10" id="KW-0645">Protease</keyword>
<dbReference type="PROSITE" id="PS50240">
    <property type="entry name" value="TRYPSIN_DOM"/>
    <property type="match status" value="1"/>
</dbReference>
<evidence type="ECO:0000256" key="1">
    <source>
        <dbReference type="ARBA" id="ARBA00022659"/>
    </source>
</evidence>
<dbReference type="AlphaFoldDB" id="A0AAV7IHM2"/>
<reference evidence="14 15" key="1">
    <citation type="journal article" date="2021" name="J. Hered.">
        <title>A chromosome-level genome assembly of the parasitoid wasp, Cotesia glomerata (Hymenoptera: Braconidae).</title>
        <authorList>
            <person name="Pinto B.J."/>
            <person name="Weis J.J."/>
            <person name="Gamble T."/>
            <person name="Ode P.J."/>
            <person name="Paul R."/>
            <person name="Zaspel J.M."/>
        </authorList>
    </citation>
    <scope>NUCLEOTIDE SEQUENCE [LARGE SCALE GENOMIC DNA]</scope>
    <source>
        <strain evidence="14">CgM1</strain>
    </source>
</reference>
<dbReference type="EC" id="3.4.21.84" evidence="9"/>